<sequence>MENMCEELQNKCTGYRELINHAKKEIIDLKTQIMKLENDIKKKNDEIASFRLIYRIDKYSKTTFTEIEELVKVGINKRKYLENKIIELKKQIEDTNLEIRKYHERYSGIEDKKIELEEIISQQKKDNYQLENTIK</sequence>
<dbReference type="AlphaFoldDB" id="A0A1Y2F885"/>
<accession>A0A1Y2F885</accession>
<comment type="caution">
    <text evidence="2">The sequence shown here is derived from an EMBL/GenBank/DDBJ whole genome shotgun (WGS) entry which is preliminary data.</text>
</comment>
<evidence type="ECO:0000313" key="3">
    <source>
        <dbReference type="Proteomes" id="UP000193920"/>
    </source>
</evidence>
<dbReference type="SUPFAM" id="SSF58100">
    <property type="entry name" value="Bacterial hemolysins"/>
    <property type="match status" value="1"/>
</dbReference>
<name>A0A1Y2F885_9FUNG</name>
<organism evidence="2 3">
    <name type="scientific">Neocallimastix californiae</name>
    <dbReference type="NCBI Taxonomy" id="1754190"/>
    <lineage>
        <taxon>Eukaryota</taxon>
        <taxon>Fungi</taxon>
        <taxon>Fungi incertae sedis</taxon>
        <taxon>Chytridiomycota</taxon>
        <taxon>Chytridiomycota incertae sedis</taxon>
        <taxon>Neocallimastigomycetes</taxon>
        <taxon>Neocallimastigales</taxon>
        <taxon>Neocallimastigaceae</taxon>
        <taxon>Neocallimastix</taxon>
    </lineage>
</organism>
<protein>
    <submittedName>
        <fullName evidence="2">Uncharacterized protein</fullName>
    </submittedName>
</protein>
<proteinExistence type="predicted"/>
<evidence type="ECO:0000256" key="1">
    <source>
        <dbReference type="SAM" id="Coils"/>
    </source>
</evidence>
<feature type="coiled-coil region" evidence="1">
    <location>
        <begin position="5"/>
        <end position="53"/>
    </location>
</feature>
<keyword evidence="3" id="KW-1185">Reference proteome</keyword>
<evidence type="ECO:0000313" key="2">
    <source>
        <dbReference type="EMBL" id="ORY80130.1"/>
    </source>
</evidence>
<dbReference type="Proteomes" id="UP000193920">
    <property type="component" value="Unassembled WGS sequence"/>
</dbReference>
<gene>
    <name evidence="2" type="ORF">LY90DRAFT_39357</name>
</gene>
<dbReference type="OrthoDB" id="10424299at2759"/>
<keyword evidence="1" id="KW-0175">Coiled coil</keyword>
<reference evidence="2 3" key="1">
    <citation type="submission" date="2016-08" db="EMBL/GenBank/DDBJ databases">
        <title>A Parts List for Fungal Cellulosomes Revealed by Comparative Genomics.</title>
        <authorList>
            <consortium name="DOE Joint Genome Institute"/>
            <person name="Haitjema C.H."/>
            <person name="Gilmore S.P."/>
            <person name="Henske J.K."/>
            <person name="Solomon K.V."/>
            <person name="De Groot R."/>
            <person name="Kuo A."/>
            <person name="Mondo S.J."/>
            <person name="Salamov A.A."/>
            <person name="Labutti K."/>
            <person name="Zhao Z."/>
            <person name="Chiniquy J."/>
            <person name="Barry K."/>
            <person name="Brewer H.M."/>
            <person name="Purvine S.O."/>
            <person name="Wright A.T."/>
            <person name="Boxma B."/>
            <person name="Van Alen T."/>
            <person name="Hackstein J.H."/>
            <person name="Baker S.E."/>
            <person name="Grigoriev I.V."/>
            <person name="O'Malley M.A."/>
        </authorList>
    </citation>
    <scope>NUCLEOTIDE SEQUENCE [LARGE SCALE GENOMIC DNA]</scope>
    <source>
        <strain evidence="2 3">G1</strain>
    </source>
</reference>
<feature type="coiled-coil region" evidence="1">
    <location>
        <begin position="78"/>
        <end position="112"/>
    </location>
</feature>
<dbReference type="EMBL" id="MCOG01000013">
    <property type="protein sequence ID" value="ORY80130.1"/>
    <property type="molecule type" value="Genomic_DNA"/>
</dbReference>